<accession>A0A4Q8AML7</accession>
<dbReference type="Gene3D" id="3.40.30.10">
    <property type="entry name" value="Glutaredoxin"/>
    <property type="match status" value="1"/>
</dbReference>
<evidence type="ECO:0000259" key="1">
    <source>
        <dbReference type="Pfam" id="PF00085"/>
    </source>
</evidence>
<reference evidence="2 3" key="1">
    <citation type="submission" date="2019-02" db="EMBL/GenBank/DDBJ databases">
        <title>Sequencing the genomes of 1000 actinobacteria strains.</title>
        <authorList>
            <person name="Klenk H.-P."/>
        </authorList>
    </citation>
    <scope>NUCLEOTIDE SEQUENCE [LARGE SCALE GENOMIC DNA]</scope>
    <source>
        <strain evidence="2 3">DSM 18319</strain>
    </source>
</reference>
<keyword evidence="3" id="KW-1185">Reference proteome</keyword>
<dbReference type="EMBL" id="SHLC01000001">
    <property type="protein sequence ID" value="RZU65748.1"/>
    <property type="molecule type" value="Genomic_DNA"/>
</dbReference>
<organism evidence="2 3">
    <name type="scientific">Microterricola gilva</name>
    <dbReference type="NCBI Taxonomy" id="393267"/>
    <lineage>
        <taxon>Bacteria</taxon>
        <taxon>Bacillati</taxon>
        <taxon>Actinomycetota</taxon>
        <taxon>Actinomycetes</taxon>
        <taxon>Micrococcales</taxon>
        <taxon>Microbacteriaceae</taxon>
        <taxon>Microterricola</taxon>
    </lineage>
</organism>
<protein>
    <submittedName>
        <fullName evidence="2">Thioredoxin</fullName>
    </submittedName>
</protein>
<dbReference type="CDD" id="cd02947">
    <property type="entry name" value="TRX_family"/>
    <property type="match status" value="1"/>
</dbReference>
<dbReference type="RefSeq" id="WP_130506056.1">
    <property type="nucleotide sequence ID" value="NZ_SHLC01000001.1"/>
</dbReference>
<dbReference type="SUPFAM" id="SSF52833">
    <property type="entry name" value="Thioredoxin-like"/>
    <property type="match status" value="1"/>
</dbReference>
<dbReference type="Pfam" id="PF00085">
    <property type="entry name" value="Thioredoxin"/>
    <property type="match status" value="1"/>
</dbReference>
<evidence type="ECO:0000313" key="3">
    <source>
        <dbReference type="Proteomes" id="UP000291483"/>
    </source>
</evidence>
<proteinExistence type="predicted"/>
<name>A0A4Q8AML7_9MICO</name>
<dbReference type="OrthoDB" id="1495530at2"/>
<comment type="caution">
    <text evidence="2">The sequence shown here is derived from an EMBL/GenBank/DDBJ whole genome shotgun (WGS) entry which is preliminary data.</text>
</comment>
<sequence>MDWPYALIGAFALLAASTVLGLLWKARTGRAEATTAGAPPAIVLAVELADPASAAPAPTLGERATLLQFSTEFCARCPQTRTLLAGIADAADGVSAIEIDLGARPELARRFRVMQTPTVLMLDAAGVVRARIGGAPDRRTVTEQLALILERDPHVTAIG</sequence>
<dbReference type="Proteomes" id="UP000291483">
    <property type="component" value="Unassembled WGS sequence"/>
</dbReference>
<dbReference type="AlphaFoldDB" id="A0A4Q8AML7"/>
<dbReference type="InterPro" id="IPR036249">
    <property type="entry name" value="Thioredoxin-like_sf"/>
</dbReference>
<dbReference type="InterPro" id="IPR013766">
    <property type="entry name" value="Thioredoxin_domain"/>
</dbReference>
<feature type="domain" description="Thioredoxin" evidence="1">
    <location>
        <begin position="63"/>
        <end position="137"/>
    </location>
</feature>
<gene>
    <name evidence="2" type="ORF">EV379_2086</name>
</gene>
<evidence type="ECO:0000313" key="2">
    <source>
        <dbReference type="EMBL" id="RZU65748.1"/>
    </source>
</evidence>